<keyword evidence="3" id="KW-1185">Reference proteome</keyword>
<keyword evidence="1" id="KW-0732">Signal</keyword>
<dbReference type="Proteomes" id="UP000218231">
    <property type="component" value="Unassembled WGS sequence"/>
</dbReference>
<name>A0A2A2KE77_9BILA</name>
<reference evidence="2 3" key="1">
    <citation type="journal article" date="2017" name="Curr. Biol.">
        <title>Genome architecture and evolution of a unichromosomal asexual nematode.</title>
        <authorList>
            <person name="Fradin H."/>
            <person name="Zegar C."/>
            <person name="Gutwein M."/>
            <person name="Lucas J."/>
            <person name="Kovtun M."/>
            <person name="Corcoran D."/>
            <person name="Baugh L.R."/>
            <person name="Kiontke K."/>
            <person name="Gunsalus K."/>
            <person name="Fitch D.H."/>
            <person name="Piano F."/>
        </authorList>
    </citation>
    <scope>NUCLEOTIDE SEQUENCE [LARGE SCALE GENOMIC DNA]</scope>
    <source>
        <strain evidence="2">PF1309</strain>
    </source>
</reference>
<feature type="chain" id="PRO_5011974195" description="Ground-like domain-containing protein" evidence="1">
    <location>
        <begin position="20"/>
        <end position="140"/>
    </location>
</feature>
<sequence>MNSTLSACILGALILIVAGSRIHKRAATNITTTTPPSSSTANYFNQMGIKFGQQLGTNLTNQVKQAMCNTFYQQVKLQSRCANSSDYFYTTALATMQANNPSYIIYSAVPCPTTVQSPTTNCAQIYNSNRIISYAALPSY</sequence>
<feature type="signal peptide" evidence="1">
    <location>
        <begin position="1"/>
        <end position="19"/>
    </location>
</feature>
<evidence type="ECO:0000313" key="3">
    <source>
        <dbReference type="Proteomes" id="UP000218231"/>
    </source>
</evidence>
<evidence type="ECO:0000313" key="2">
    <source>
        <dbReference type="EMBL" id="PAV72227.1"/>
    </source>
</evidence>
<evidence type="ECO:0008006" key="4">
    <source>
        <dbReference type="Google" id="ProtNLM"/>
    </source>
</evidence>
<gene>
    <name evidence="2" type="ORF">WR25_00050</name>
</gene>
<evidence type="ECO:0000256" key="1">
    <source>
        <dbReference type="SAM" id="SignalP"/>
    </source>
</evidence>
<comment type="caution">
    <text evidence="2">The sequence shown here is derived from an EMBL/GenBank/DDBJ whole genome shotgun (WGS) entry which is preliminary data.</text>
</comment>
<protein>
    <recommendedName>
        <fullName evidence="4">Ground-like domain-containing protein</fullName>
    </recommendedName>
</protein>
<accession>A0A2A2KE77</accession>
<organism evidence="2 3">
    <name type="scientific">Diploscapter pachys</name>
    <dbReference type="NCBI Taxonomy" id="2018661"/>
    <lineage>
        <taxon>Eukaryota</taxon>
        <taxon>Metazoa</taxon>
        <taxon>Ecdysozoa</taxon>
        <taxon>Nematoda</taxon>
        <taxon>Chromadorea</taxon>
        <taxon>Rhabditida</taxon>
        <taxon>Rhabditina</taxon>
        <taxon>Rhabditomorpha</taxon>
        <taxon>Rhabditoidea</taxon>
        <taxon>Rhabditidae</taxon>
        <taxon>Diploscapter</taxon>
    </lineage>
</organism>
<dbReference type="AlphaFoldDB" id="A0A2A2KE77"/>
<proteinExistence type="predicted"/>
<dbReference type="EMBL" id="LIAE01008837">
    <property type="protein sequence ID" value="PAV72227.1"/>
    <property type="molecule type" value="Genomic_DNA"/>
</dbReference>